<dbReference type="InterPro" id="IPR003718">
    <property type="entry name" value="OsmC/Ohr_fam"/>
</dbReference>
<dbReference type="Proteomes" id="UP000612362">
    <property type="component" value="Unassembled WGS sequence"/>
</dbReference>
<accession>A0A8J3I9F7</accession>
<name>A0A8J3I9F7_9CHLR</name>
<organism evidence="1 2">
    <name type="scientific">Ktedonospora formicarum</name>
    <dbReference type="NCBI Taxonomy" id="2778364"/>
    <lineage>
        <taxon>Bacteria</taxon>
        <taxon>Bacillati</taxon>
        <taxon>Chloroflexota</taxon>
        <taxon>Ktedonobacteria</taxon>
        <taxon>Ktedonobacterales</taxon>
        <taxon>Ktedonobacteraceae</taxon>
        <taxon>Ktedonospora</taxon>
    </lineage>
</organism>
<dbReference type="PANTHER" id="PTHR34352">
    <property type="entry name" value="PROTEIN YHFA"/>
    <property type="match status" value="1"/>
</dbReference>
<dbReference type="InterPro" id="IPR036102">
    <property type="entry name" value="OsmC/Ohrsf"/>
</dbReference>
<comment type="caution">
    <text evidence="1">The sequence shown here is derived from an EMBL/GenBank/DDBJ whole genome shotgun (WGS) entry which is preliminary data.</text>
</comment>
<evidence type="ECO:0000313" key="2">
    <source>
        <dbReference type="Proteomes" id="UP000612362"/>
    </source>
</evidence>
<dbReference type="Gene3D" id="3.30.300.20">
    <property type="match status" value="1"/>
</dbReference>
<dbReference type="EMBL" id="BNJF01000004">
    <property type="protein sequence ID" value="GHO48442.1"/>
    <property type="molecule type" value="Genomic_DNA"/>
</dbReference>
<dbReference type="AlphaFoldDB" id="A0A8J3I9F7"/>
<gene>
    <name evidence="1" type="ORF">KSX_66050</name>
</gene>
<reference evidence="1" key="1">
    <citation type="submission" date="2020-10" db="EMBL/GenBank/DDBJ databases">
        <title>Taxonomic study of unclassified bacteria belonging to the class Ktedonobacteria.</title>
        <authorList>
            <person name="Yabe S."/>
            <person name="Wang C.M."/>
            <person name="Zheng Y."/>
            <person name="Sakai Y."/>
            <person name="Cavaletti L."/>
            <person name="Monciardini P."/>
            <person name="Donadio S."/>
        </authorList>
    </citation>
    <scope>NUCLEOTIDE SEQUENCE</scope>
    <source>
        <strain evidence="1">SOSP1-1</strain>
    </source>
</reference>
<sequence>MTAPLSVRATNMGGSTFAIDSGSQHRIILSSNEDDQGPSPMETLLSTLAGCAGIGILSILRKMRQDVTSYEIQVHGERADEHPKVFTSITVEHIFTGTNLRPESIQRAITLDTTQFCGVNIMLGKSASITHTFQIREVSTEESATLPAEH</sequence>
<dbReference type="PANTHER" id="PTHR34352:SF1">
    <property type="entry name" value="PROTEIN YHFA"/>
    <property type="match status" value="1"/>
</dbReference>
<dbReference type="RefSeq" id="WP_220197650.1">
    <property type="nucleotide sequence ID" value="NZ_BNJF01000004.1"/>
</dbReference>
<dbReference type="SUPFAM" id="SSF82784">
    <property type="entry name" value="OsmC-like"/>
    <property type="match status" value="1"/>
</dbReference>
<keyword evidence="2" id="KW-1185">Reference proteome</keyword>
<proteinExistence type="predicted"/>
<evidence type="ECO:0000313" key="1">
    <source>
        <dbReference type="EMBL" id="GHO48442.1"/>
    </source>
</evidence>
<protein>
    <submittedName>
        <fullName evidence="1">Uncharacterized protein</fullName>
    </submittedName>
</protein>
<dbReference type="Pfam" id="PF02566">
    <property type="entry name" value="OsmC"/>
    <property type="match status" value="1"/>
</dbReference>
<dbReference type="InterPro" id="IPR015946">
    <property type="entry name" value="KH_dom-like_a/b"/>
</dbReference>